<keyword evidence="2" id="KW-0238">DNA-binding</keyword>
<evidence type="ECO:0000256" key="2">
    <source>
        <dbReference type="ARBA" id="ARBA00023125"/>
    </source>
</evidence>
<dbReference type="PROSITE" id="PS51118">
    <property type="entry name" value="HTH_HXLR"/>
    <property type="match status" value="1"/>
</dbReference>
<dbReference type="InterPro" id="IPR036388">
    <property type="entry name" value="WH-like_DNA-bd_sf"/>
</dbReference>
<dbReference type="OrthoDB" id="9807069at2"/>
<keyword evidence="6" id="KW-1185">Reference proteome</keyword>
<dbReference type="GO" id="GO:0003677">
    <property type="term" value="F:DNA binding"/>
    <property type="evidence" value="ECO:0007669"/>
    <property type="project" value="UniProtKB-KW"/>
</dbReference>
<dbReference type="Proteomes" id="UP000243924">
    <property type="component" value="Chromosome I"/>
</dbReference>
<dbReference type="Gene3D" id="1.10.10.10">
    <property type="entry name" value="Winged helix-like DNA-binding domain superfamily/Winged helix DNA-binding domain"/>
    <property type="match status" value="1"/>
</dbReference>
<evidence type="ECO:0000313" key="5">
    <source>
        <dbReference type="EMBL" id="SDU29926.1"/>
    </source>
</evidence>
<reference evidence="6" key="1">
    <citation type="submission" date="2016-10" db="EMBL/GenBank/DDBJ databases">
        <authorList>
            <person name="Varghese N."/>
            <person name="Submissions S."/>
        </authorList>
    </citation>
    <scope>NUCLEOTIDE SEQUENCE [LARGE SCALE GENOMIC DNA]</scope>
    <source>
        <strain evidence="6">CECT 8338</strain>
    </source>
</reference>
<dbReference type="InterPro" id="IPR036390">
    <property type="entry name" value="WH_DNA-bd_sf"/>
</dbReference>
<proteinExistence type="predicted"/>
<dbReference type="RefSeq" id="WP_092388320.1">
    <property type="nucleotide sequence ID" value="NZ_LT629787.1"/>
</dbReference>
<dbReference type="AlphaFoldDB" id="A0A1H2HDQ7"/>
<sequence>MQRKTLLPSECPIALSLERVGEWWSLLIMRDALQGLRRFDDFSRSLDISPNMLTRRLNALVEAGLLERRAYSDKPLRHEYVPTERGRDLKVVLFALIAWGNKHFAQDDVSVQVIEKTTGKALQPMMVNTETGQAVPWDECKLVDGPGASPGMRERLRGIKV</sequence>
<keyword evidence="3" id="KW-0804">Transcription</keyword>
<evidence type="ECO:0000256" key="3">
    <source>
        <dbReference type="ARBA" id="ARBA00023163"/>
    </source>
</evidence>
<accession>A0A1H2HDQ7</accession>
<evidence type="ECO:0000256" key="1">
    <source>
        <dbReference type="ARBA" id="ARBA00023015"/>
    </source>
</evidence>
<feature type="domain" description="HTH hxlR-type" evidence="4">
    <location>
        <begin position="11"/>
        <end position="108"/>
    </location>
</feature>
<keyword evidence="1" id="KW-0805">Transcription regulation</keyword>
<evidence type="ECO:0000259" key="4">
    <source>
        <dbReference type="PROSITE" id="PS51118"/>
    </source>
</evidence>
<evidence type="ECO:0000313" key="6">
    <source>
        <dbReference type="Proteomes" id="UP000243924"/>
    </source>
</evidence>
<dbReference type="EMBL" id="LT629787">
    <property type="protein sequence ID" value="SDU29926.1"/>
    <property type="molecule type" value="Genomic_DNA"/>
</dbReference>
<protein>
    <submittedName>
        <fullName evidence="5">Transcriptional regulator, HxlR family</fullName>
    </submittedName>
</protein>
<dbReference type="PANTHER" id="PTHR33204">
    <property type="entry name" value="TRANSCRIPTIONAL REGULATOR, MARR FAMILY"/>
    <property type="match status" value="1"/>
</dbReference>
<dbReference type="InterPro" id="IPR002577">
    <property type="entry name" value="HTH_HxlR"/>
</dbReference>
<name>A0A1H2HDQ7_9GAMM</name>
<dbReference type="Pfam" id="PF01638">
    <property type="entry name" value="HxlR"/>
    <property type="match status" value="1"/>
</dbReference>
<dbReference type="PANTHER" id="PTHR33204:SF17">
    <property type="entry name" value="TRANSCRIPTIONAL REGULATORY PROTEIN"/>
    <property type="match status" value="1"/>
</dbReference>
<organism evidence="5 6">
    <name type="scientific">Halopseudomonas salegens</name>
    <dbReference type="NCBI Taxonomy" id="1434072"/>
    <lineage>
        <taxon>Bacteria</taxon>
        <taxon>Pseudomonadati</taxon>
        <taxon>Pseudomonadota</taxon>
        <taxon>Gammaproteobacteria</taxon>
        <taxon>Pseudomonadales</taxon>
        <taxon>Pseudomonadaceae</taxon>
        <taxon>Halopseudomonas</taxon>
    </lineage>
</organism>
<dbReference type="SUPFAM" id="SSF46785">
    <property type="entry name" value="Winged helix' DNA-binding domain"/>
    <property type="match status" value="1"/>
</dbReference>
<gene>
    <name evidence="5" type="ORF">SAMN05216210_2964</name>
</gene>